<organism evidence="3">
    <name type="scientific">Caenorhabditis brenneri</name>
    <name type="common">Nematode worm</name>
    <dbReference type="NCBI Taxonomy" id="135651"/>
    <lineage>
        <taxon>Eukaryota</taxon>
        <taxon>Metazoa</taxon>
        <taxon>Ecdysozoa</taxon>
        <taxon>Nematoda</taxon>
        <taxon>Chromadorea</taxon>
        <taxon>Rhabditida</taxon>
        <taxon>Rhabditina</taxon>
        <taxon>Rhabditomorpha</taxon>
        <taxon>Rhabditoidea</taxon>
        <taxon>Rhabditidae</taxon>
        <taxon>Peloderinae</taxon>
        <taxon>Caenorhabditis</taxon>
    </lineage>
</organism>
<feature type="region of interest" description="Disordered" evidence="1">
    <location>
        <begin position="1"/>
        <end position="52"/>
    </location>
</feature>
<evidence type="ECO:0000313" key="3">
    <source>
        <dbReference type="Proteomes" id="UP000008068"/>
    </source>
</evidence>
<dbReference type="EMBL" id="GL379830">
    <property type="protein sequence ID" value="EGT50853.1"/>
    <property type="molecule type" value="Genomic_DNA"/>
</dbReference>
<feature type="region of interest" description="Disordered" evidence="1">
    <location>
        <begin position="206"/>
        <end position="228"/>
    </location>
</feature>
<dbReference type="AlphaFoldDB" id="G0N2A9"/>
<dbReference type="InParanoid" id="G0N2A9"/>
<name>G0N2A9_CAEBE</name>
<feature type="region of interest" description="Disordered" evidence="1">
    <location>
        <begin position="92"/>
        <end position="119"/>
    </location>
</feature>
<sequence length="831" mass="96244">MDAIEMPTAPRNTKLESSTETSGATLTNVNESSKGAAALEGERCKSEISTSSEDLKTALQNQKFGRDAETLEAVTETMLEDSNDFMQALCNEQSSSSAVETTECESEGGGLPNEQNVDPMVKEEKGKTEVPLFGREKVNAFNAALHNRRSELSPGTVGPSKVADITKPEQGPSNEQAAKDKKPSKNLTPASLKRMINLLKEFPAKPPAVKATSGSEMHSSESPEVDSSEFEDALDGIFFEMGGNENLSILGKKKRKIMEQRKRMREVKANDGGRMTLENWRKENKKLDELVRDLYLYLDNVLARFQVDEQEALHAQSRVPNGSNATSFNSYGLVAKEKVLLQLLVTQLPDPNLGLFIEDHFDMEEFKNFKLKLMARHKMIQEHTLKLPEPSAPNGEKDHRMVTKRAYMDDIALRIKQWKREFEMVLLPIAAWPVGVPRMYFTNKEKELIGSIASGLSPLFESIQEEALTLFSFSELEDLSYKVDYRIDVMIDAQIQKNLFSEKAPGEQTTENKPMEPEKNRFGCEDWEIEDRDKLIPEMSMFLLQPEISDLLTVEEKFAIVHYRMYNHGGPKTLQFATLSWLRNVHSKLDGLEVRLKEEMDEKNSKFWFPKSSRELSRRDDEDRLLLDSLLFMIIRKFYDRSDPLKREEFNDDFRFVFSNRKLMFDYRQTMQGSYPIRMNPVNMDIFTERFCTPNESHVEKMRGLPYEEVVMRTVMANRWRRKQHEMALNEEEQDPVKRAGRMREESEQLRLKEEHEEEKVMQQFLRPFPPLPYNFFKSDDFLQLVVYTNDMKLPKRFTEQSGPRIRRKINKDDPIRVARREWRSHHSNPK</sequence>
<reference evidence="3" key="1">
    <citation type="submission" date="2011-07" db="EMBL/GenBank/DDBJ databases">
        <authorList>
            <consortium name="Caenorhabditis brenneri Sequencing and Analysis Consortium"/>
            <person name="Wilson R.K."/>
        </authorList>
    </citation>
    <scope>NUCLEOTIDE SEQUENCE [LARGE SCALE GENOMIC DNA]</scope>
    <source>
        <strain evidence="3">PB2801</strain>
    </source>
</reference>
<feature type="compositionally biased region" description="Polar residues" evidence="1">
    <location>
        <begin position="212"/>
        <end position="222"/>
    </location>
</feature>
<feature type="compositionally biased region" description="Polar residues" evidence="1">
    <location>
        <begin position="15"/>
        <end position="33"/>
    </location>
</feature>
<keyword evidence="3" id="KW-1185">Reference proteome</keyword>
<protein>
    <submittedName>
        <fullName evidence="2">Uncharacterized protein</fullName>
    </submittedName>
</protein>
<proteinExistence type="predicted"/>
<evidence type="ECO:0000313" key="2">
    <source>
        <dbReference type="EMBL" id="EGT50853.1"/>
    </source>
</evidence>
<dbReference type="HOGENOM" id="CLU_341381_0_0_1"/>
<accession>G0N2A9</accession>
<evidence type="ECO:0000256" key="1">
    <source>
        <dbReference type="SAM" id="MobiDB-lite"/>
    </source>
</evidence>
<dbReference type="Proteomes" id="UP000008068">
    <property type="component" value="Unassembled WGS sequence"/>
</dbReference>
<gene>
    <name evidence="2" type="ORF">CAEBREN_19250</name>
</gene>
<feature type="region of interest" description="Disordered" evidence="1">
    <location>
        <begin position="147"/>
        <end position="188"/>
    </location>
</feature>